<reference evidence="11 12" key="1">
    <citation type="submission" date="2016-10" db="EMBL/GenBank/DDBJ databases">
        <authorList>
            <person name="de Groot N.N."/>
        </authorList>
    </citation>
    <scope>NUCLEOTIDE SEQUENCE [LARGE SCALE GENOMIC DNA]</scope>
    <source>
        <strain evidence="11 12">DSM 2179</strain>
    </source>
</reference>
<evidence type="ECO:0000256" key="3">
    <source>
        <dbReference type="ARBA" id="ARBA00022448"/>
    </source>
</evidence>
<organism evidence="11 12">
    <name type="scientific">Propionispira arboris</name>
    <dbReference type="NCBI Taxonomy" id="84035"/>
    <lineage>
        <taxon>Bacteria</taxon>
        <taxon>Bacillati</taxon>
        <taxon>Bacillota</taxon>
        <taxon>Negativicutes</taxon>
        <taxon>Selenomonadales</taxon>
        <taxon>Selenomonadaceae</taxon>
        <taxon>Propionispira</taxon>
    </lineage>
</organism>
<feature type="transmembrane region" description="Helical" evidence="10">
    <location>
        <begin position="150"/>
        <end position="175"/>
    </location>
</feature>
<dbReference type="GO" id="GO:0043858">
    <property type="term" value="F:arginine:ornithine antiporter activity"/>
    <property type="evidence" value="ECO:0007669"/>
    <property type="project" value="UniProtKB-UniRule"/>
</dbReference>
<dbReference type="InterPro" id="IPR050367">
    <property type="entry name" value="APC_superfamily"/>
</dbReference>
<dbReference type="NCBIfam" id="TIGR00905">
    <property type="entry name" value="2A0302"/>
    <property type="match status" value="1"/>
</dbReference>
<evidence type="ECO:0000256" key="2">
    <source>
        <dbReference type="ARBA" id="ARBA00008220"/>
    </source>
</evidence>
<dbReference type="Gene3D" id="1.20.1740.10">
    <property type="entry name" value="Amino acid/polyamine transporter I"/>
    <property type="match status" value="1"/>
</dbReference>
<feature type="transmembrane region" description="Helical" evidence="10">
    <location>
        <begin position="40"/>
        <end position="59"/>
    </location>
</feature>
<dbReference type="GO" id="GO:1903826">
    <property type="term" value="P:L-arginine transmembrane transport"/>
    <property type="evidence" value="ECO:0007669"/>
    <property type="project" value="InterPro"/>
</dbReference>
<dbReference type="PANTHER" id="PTHR42770:SF4">
    <property type="entry name" value="ARGININE_ORNITHINE ANTIPORTER-RELATED"/>
    <property type="match status" value="1"/>
</dbReference>
<evidence type="ECO:0000313" key="11">
    <source>
        <dbReference type="EMBL" id="SEI97283.1"/>
    </source>
</evidence>
<feature type="transmembrane region" description="Helical" evidence="10">
    <location>
        <begin position="418"/>
        <end position="436"/>
    </location>
</feature>
<comment type="similarity">
    <text evidence="2">Belongs to the amino acid-polyamine-organocation (APC) superfamily. Basic amino acid/polyamine antiporter (APA) (TC 2.A.3.2) family.</text>
</comment>
<evidence type="ECO:0000256" key="1">
    <source>
        <dbReference type="ARBA" id="ARBA00004651"/>
    </source>
</evidence>
<evidence type="ECO:0000256" key="4">
    <source>
        <dbReference type="ARBA" id="ARBA00022475"/>
    </source>
</evidence>
<evidence type="ECO:0000256" key="9">
    <source>
        <dbReference type="NCBIfam" id="TIGR03810"/>
    </source>
</evidence>
<dbReference type="Proteomes" id="UP000199662">
    <property type="component" value="Unassembled WGS sequence"/>
</dbReference>
<dbReference type="PIRSF" id="PIRSF006060">
    <property type="entry name" value="AA_transporter"/>
    <property type="match status" value="1"/>
</dbReference>
<keyword evidence="3" id="KW-0813">Transport</keyword>
<proteinExistence type="inferred from homology"/>
<evidence type="ECO:0000256" key="10">
    <source>
        <dbReference type="SAM" id="Phobius"/>
    </source>
</evidence>
<keyword evidence="12" id="KW-1185">Reference proteome</keyword>
<dbReference type="InterPro" id="IPR004754">
    <property type="entry name" value="Amino_acid_antiprt"/>
</dbReference>
<protein>
    <recommendedName>
        <fullName evidence="9">Arginine-ornithine antiporter</fullName>
    </recommendedName>
</protein>
<name>A0A1H6UY04_9FIRM</name>
<feature type="transmembrane region" description="Helical" evidence="10">
    <location>
        <begin position="232"/>
        <end position="255"/>
    </location>
</feature>
<keyword evidence="4" id="KW-1003">Cell membrane</keyword>
<dbReference type="Pfam" id="PF13520">
    <property type="entry name" value="AA_permease_2"/>
    <property type="match status" value="1"/>
</dbReference>
<dbReference type="InterPro" id="IPR002293">
    <property type="entry name" value="AA/rel_permease1"/>
</dbReference>
<feature type="transmembrane region" description="Helical" evidence="10">
    <location>
        <begin position="328"/>
        <end position="350"/>
    </location>
</feature>
<dbReference type="PANTHER" id="PTHR42770">
    <property type="entry name" value="AMINO ACID TRANSPORTER-RELATED"/>
    <property type="match status" value="1"/>
</dbReference>
<keyword evidence="6" id="KW-0029">Amino-acid transport</keyword>
<comment type="subcellular location">
    <subcellularLocation>
        <location evidence="1">Cell membrane</location>
        <topology evidence="1">Multi-pass membrane protein</topology>
    </subcellularLocation>
</comment>
<dbReference type="AlphaFoldDB" id="A0A1H6UY04"/>
<feature type="transmembrane region" description="Helical" evidence="10">
    <location>
        <begin position="201"/>
        <end position="220"/>
    </location>
</feature>
<dbReference type="GO" id="GO:0005886">
    <property type="term" value="C:plasma membrane"/>
    <property type="evidence" value="ECO:0007669"/>
    <property type="project" value="UniProtKB-SubCell"/>
</dbReference>
<accession>A0A1H6UY04</accession>
<feature type="transmembrane region" description="Helical" evidence="10">
    <location>
        <begin position="356"/>
        <end position="377"/>
    </location>
</feature>
<feature type="transmembrane region" description="Helical" evidence="10">
    <location>
        <begin position="275"/>
        <end position="302"/>
    </location>
</feature>
<dbReference type="InterPro" id="IPR022461">
    <property type="entry name" value="Arg/Orn_antiprt_ArcD"/>
</dbReference>
<feature type="transmembrane region" description="Helical" evidence="10">
    <location>
        <begin position="448"/>
        <end position="467"/>
    </location>
</feature>
<feature type="transmembrane region" description="Helical" evidence="10">
    <location>
        <begin position="7"/>
        <end position="28"/>
    </location>
</feature>
<evidence type="ECO:0000256" key="6">
    <source>
        <dbReference type="ARBA" id="ARBA00022970"/>
    </source>
</evidence>
<feature type="transmembrane region" description="Helical" evidence="10">
    <location>
        <begin position="125"/>
        <end position="143"/>
    </location>
</feature>
<gene>
    <name evidence="11" type="ORF">SAMN05660742_102126</name>
</gene>
<keyword evidence="7 10" id="KW-1133">Transmembrane helix</keyword>
<evidence type="ECO:0000256" key="7">
    <source>
        <dbReference type="ARBA" id="ARBA00022989"/>
    </source>
</evidence>
<evidence type="ECO:0000313" key="12">
    <source>
        <dbReference type="Proteomes" id="UP000199662"/>
    </source>
</evidence>
<evidence type="ECO:0000256" key="8">
    <source>
        <dbReference type="ARBA" id="ARBA00023136"/>
    </source>
</evidence>
<keyword evidence="5 10" id="KW-0812">Transmembrane</keyword>
<keyword evidence="8 10" id="KW-0472">Membrane</keyword>
<dbReference type="STRING" id="84035.SAMN05660742_102126"/>
<evidence type="ECO:0000256" key="5">
    <source>
        <dbReference type="ARBA" id="ARBA00022692"/>
    </source>
</evidence>
<dbReference type="EMBL" id="FNZK01000002">
    <property type="protein sequence ID" value="SEI97283.1"/>
    <property type="molecule type" value="Genomic_DNA"/>
</dbReference>
<dbReference type="NCBIfam" id="TIGR03810">
    <property type="entry name" value="arg_ornith_anti"/>
    <property type="match status" value="1"/>
</dbReference>
<dbReference type="GO" id="GO:0006527">
    <property type="term" value="P:L-arginine catabolic process"/>
    <property type="evidence" value="ECO:0007669"/>
    <property type="project" value="UniProtKB-UniRule"/>
</dbReference>
<feature type="transmembrane region" description="Helical" evidence="10">
    <location>
        <begin position="397"/>
        <end position="412"/>
    </location>
</feature>
<sequence length="473" mass="50118">MAKDNKLGIFALGAMVVGSMIGGGAFALPADMAKGADAGAILIGWLITGIGMIALALVYQTLSLRKPELSGGIYSYAKAGFGDYIGFISAWGYWFSGLLGNVSYAVMLFGALGYFFPIFGSGNNIVSIICASALIWGLQILILRGVKEAAFINVLTTIAKLVPIFLFIIVCIVFFKVDTFSFDIWGAATPTLGGVVDQVKSTMLVTLWVFIGIEGAVVFSGRARNKQDVGKATVIGLIGTLLIYVLISVLSLGVMTQGELSQQATPSMAYVLEALVGEVGAAIINAGLVVSLFGALLGWSLLSAEVPFVAAKDGVFPKMFAKENKNGAPIVSLTITNILVQISLLLTLFASSTYQALYSIASSAILVPYLLSALYGLKLAITKETYDVNPQGHTKDLFLGTLSTIYATWLVYAAGLQYLLLITILYAVGVIVFVKAKKEKEQKIFKEYEAVLALLFVIFGVVALGLMSTGSLG</sequence>